<dbReference type="AlphaFoldDB" id="X1I849"/>
<comment type="caution">
    <text evidence="3">The sequence shown here is derived from an EMBL/GenBank/DDBJ whole genome shotgun (WGS) entry which is preliminary data.</text>
</comment>
<gene>
    <name evidence="3" type="ORF">S03H2_51807</name>
</gene>
<feature type="non-terminal residue" evidence="3">
    <location>
        <position position="259"/>
    </location>
</feature>
<keyword evidence="1" id="KW-0175">Coiled coil</keyword>
<feature type="region of interest" description="Disordered" evidence="2">
    <location>
        <begin position="128"/>
        <end position="167"/>
    </location>
</feature>
<dbReference type="EMBL" id="BARU01032890">
    <property type="protein sequence ID" value="GAH62284.1"/>
    <property type="molecule type" value="Genomic_DNA"/>
</dbReference>
<feature type="coiled-coil region" evidence="1">
    <location>
        <begin position="11"/>
        <end position="45"/>
    </location>
</feature>
<feature type="non-terminal residue" evidence="3">
    <location>
        <position position="1"/>
    </location>
</feature>
<evidence type="ECO:0000256" key="1">
    <source>
        <dbReference type="SAM" id="Coils"/>
    </source>
</evidence>
<evidence type="ECO:0000256" key="2">
    <source>
        <dbReference type="SAM" id="MobiDB-lite"/>
    </source>
</evidence>
<feature type="region of interest" description="Disordered" evidence="2">
    <location>
        <begin position="199"/>
        <end position="230"/>
    </location>
</feature>
<sequence>LKVTGSVDLGKFNYQEMLQQQQQDLKNLKKEADEQAATQAAVSNELREKLHDKEMEVLKTSFGAQMGVLTKMIETNASRGNFMEQYSTVIETAKALGYSQPQMAGDLSSQVELKKMEFNQAMELKKMARDERRADREFQRQLNRDADERERRLNRDVDEREDKKDERLQQLRRDDMIAKTPQYIGGAIAQGLLANQSKGGRVTEEASPEAKAPRGKQAKHVETGWGESGEVECPGCNQPIAIGQTARTAVCANCGERVP</sequence>
<proteinExistence type="predicted"/>
<evidence type="ECO:0000313" key="3">
    <source>
        <dbReference type="EMBL" id="GAH62284.1"/>
    </source>
</evidence>
<protein>
    <submittedName>
        <fullName evidence="3">Uncharacterized protein</fullName>
    </submittedName>
</protein>
<organism evidence="3">
    <name type="scientific">marine sediment metagenome</name>
    <dbReference type="NCBI Taxonomy" id="412755"/>
    <lineage>
        <taxon>unclassified sequences</taxon>
        <taxon>metagenomes</taxon>
        <taxon>ecological metagenomes</taxon>
    </lineage>
</organism>
<reference evidence="3" key="1">
    <citation type="journal article" date="2014" name="Front. Microbiol.">
        <title>High frequency of phylogenetically diverse reductive dehalogenase-homologous genes in deep subseafloor sedimentary metagenomes.</title>
        <authorList>
            <person name="Kawai M."/>
            <person name="Futagami T."/>
            <person name="Toyoda A."/>
            <person name="Takaki Y."/>
            <person name="Nishi S."/>
            <person name="Hori S."/>
            <person name="Arai W."/>
            <person name="Tsubouchi T."/>
            <person name="Morono Y."/>
            <person name="Uchiyama I."/>
            <person name="Ito T."/>
            <person name="Fujiyama A."/>
            <person name="Inagaki F."/>
            <person name="Takami H."/>
        </authorList>
    </citation>
    <scope>NUCLEOTIDE SEQUENCE</scope>
    <source>
        <strain evidence="3">Expedition CK06-06</strain>
    </source>
</reference>
<name>X1I849_9ZZZZ</name>
<accession>X1I849</accession>